<feature type="compositionally biased region" description="Basic and acidic residues" evidence="1">
    <location>
        <begin position="494"/>
        <end position="507"/>
    </location>
</feature>
<dbReference type="HOGENOM" id="CLU_017510_0_0_1"/>
<dbReference type="AlphaFoldDB" id="A0A0D2CW62"/>
<dbReference type="OrthoDB" id="4120942at2759"/>
<dbReference type="RefSeq" id="XP_016248105.1">
    <property type="nucleotide sequence ID" value="XM_016394686.1"/>
</dbReference>
<proteinExistence type="predicted"/>
<feature type="compositionally biased region" description="Acidic residues" evidence="1">
    <location>
        <begin position="145"/>
        <end position="161"/>
    </location>
</feature>
<feature type="region of interest" description="Disordered" evidence="1">
    <location>
        <begin position="143"/>
        <end position="169"/>
    </location>
</feature>
<dbReference type="Pfam" id="PF26082">
    <property type="entry name" value="zf-C2H2_AcuF"/>
    <property type="match status" value="1"/>
</dbReference>
<dbReference type="PROSITE" id="PS00028">
    <property type="entry name" value="ZINC_FINGER_C2H2_1"/>
    <property type="match status" value="1"/>
</dbReference>
<dbReference type="Proteomes" id="UP000054466">
    <property type="component" value="Unassembled WGS sequence"/>
</dbReference>
<dbReference type="InterPro" id="IPR013087">
    <property type="entry name" value="Znf_C2H2_type"/>
</dbReference>
<dbReference type="STRING" id="569365.A0A0D2CW62"/>
<reference evidence="3 4" key="1">
    <citation type="submission" date="2015-01" db="EMBL/GenBank/DDBJ databases">
        <title>The Genome Sequence of Cladophialophora immunda CBS83496.</title>
        <authorList>
            <consortium name="The Broad Institute Genomics Platform"/>
            <person name="Cuomo C."/>
            <person name="de Hoog S."/>
            <person name="Gorbushina A."/>
            <person name="Stielow B."/>
            <person name="Teixiera M."/>
            <person name="Abouelleil A."/>
            <person name="Chapman S.B."/>
            <person name="Priest M."/>
            <person name="Young S.K."/>
            <person name="Wortman J."/>
            <person name="Nusbaum C."/>
            <person name="Birren B."/>
        </authorList>
    </citation>
    <scope>NUCLEOTIDE SEQUENCE [LARGE SCALE GENOMIC DNA]</scope>
    <source>
        <strain evidence="3 4">CBS 83496</strain>
    </source>
</reference>
<dbReference type="EMBL" id="KN847043">
    <property type="protein sequence ID" value="KIW27889.1"/>
    <property type="molecule type" value="Genomic_DNA"/>
</dbReference>
<dbReference type="Pfam" id="PF08624">
    <property type="entry name" value="CRC_subunit"/>
    <property type="match status" value="1"/>
</dbReference>
<dbReference type="VEuPathDB" id="FungiDB:PV07_07587"/>
<keyword evidence="4" id="KW-1185">Reference proteome</keyword>
<dbReference type="GeneID" id="27346781"/>
<feature type="domain" description="C2H2-type" evidence="2">
    <location>
        <begin position="387"/>
        <end position="408"/>
    </location>
</feature>
<dbReference type="InterPro" id="IPR058925">
    <property type="entry name" value="zf-C2H2_AcuF"/>
</dbReference>
<dbReference type="PANTHER" id="PTHR35391:SF7">
    <property type="entry name" value="C2H2-TYPE DOMAIN-CONTAINING PROTEIN"/>
    <property type="match status" value="1"/>
</dbReference>
<evidence type="ECO:0000259" key="2">
    <source>
        <dbReference type="PROSITE" id="PS00028"/>
    </source>
</evidence>
<evidence type="ECO:0000313" key="3">
    <source>
        <dbReference type="EMBL" id="KIW27889.1"/>
    </source>
</evidence>
<gene>
    <name evidence="3" type="ORF">PV07_07587</name>
</gene>
<feature type="region of interest" description="Disordered" evidence="1">
    <location>
        <begin position="803"/>
        <end position="837"/>
    </location>
</feature>
<feature type="region of interest" description="Disordered" evidence="1">
    <location>
        <begin position="473"/>
        <end position="527"/>
    </location>
</feature>
<dbReference type="InterPro" id="IPR013933">
    <property type="entry name" value="CRC_Rsc7/Swp82"/>
</dbReference>
<feature type="compositionally biased region" description="Basic and acidic residues" evidence="1">
    <location>
        <begin position="827"/>
        <end position="837"/>
    </location>
</feature>
<dbReference type="SMART" id="SM00355">
    <property type="entry name" value="ZnF_C2H2"/>
    <property type="match status" value="2"/>
</dbReference>
<sequence>MADDIPSIESRLRKQRVLGLNVSHNETAKHLPSVKDRSVETEFISELYLECAERLSQGMEILKRLPPAQRVDYDKFREVEARFRLFGGSFDHGLMVSCLDDVELFDATLRSLLKVAANLKEHFPSGPDVGLDVLIYQSRSIISTSEDDDDSDDSDDSEQDEGEARRALSTERGVRGFARLSHSISMLMELLPILEAANRLNHPPRVDRTAHKHLQAASAAQYVRRVRDKFPKASPSLADRLGEANWQRHERLRDLVWERSDASGPAESPGQPMQKAPGQELSWNDLIHTAQSVPSISGDTSISAAPSEASTTKLEFPKMPEGATCPYCGGVVEVDTLAAWKLHVYSDLQAYICTHEACPQPTVTFDAWEAWAQHELDDRLTEMKYECSICSSLVDDKQGFLHHVDRVHSITVAPGIRQAVLANAQRRVQRDLGHVRCNLCLKHGFNDKSDYTQHVGSHLEDIALAALPQTRRDEWSRAQAEPDSEYLSKQPYRGSEKQRIDDLDRPADSGSMLPLKKHARDSALSRSLLSPASSDDELYEHKKLGPHPSVFNENGLHFASLSSLYRPSQDSSLPLPPQSPTIKATVKAPETVRYHTSDVLVPEGDEFVAREMDDAGEKKIDHLGYLQGGRDYRIRTFTLPGRGQKLFMLATECARQLQYRDSYLLFNKNRSLYKIIASAEDKEGLISQEILPYSYRSRQIAIVTARSMYRQFGSRVVKDGRRVLDDYWESKARKQGFTEADAAGAACRRKEARAAMGGTDESFPATKALRDPYAAAPESGVWSEGTYSVPSMWWTLTDPGLRTPTSCSNRQVGDGVDHVDTGQQSRTETKTQENSRP</sequence>
<organism evidence="3 4">
    <name type="scientific">Cladophialophora immunda</name>
    <dbReference type="NCBI Taxonomy" id="569365"/>
    <lineage>
        <taxon>Eukaryota</taxon>
        <taxon>Fungi</taxon>
        <taxon>Dikarya</taxon>
        <taxon>Ascomycota</taxon>
        <taxon>Pezizomycotina</taxon>
        <taxon>Eurotiomycetes</taxon>
        <taxon>Chaetothyriomycetidae</taxon>
        <taxon>Chaetothyriales</taxon>
        <taxon>Herpotrichiellaceae</taxon>
        <taxon>Cladophialophora</taxon>
    </lineage>
</organism>
<protein>
    <recommendedName>
        <fullName evidence="2">C2H2-type domain-containing protein</fullName>
    </recommendedName>
</protein>
<name>A0A0D2CW62_9EURO</name>
<evidence type="ECO:0000313" key="4">
    <source>
        <dbReference type="Proteomes" id="UP000054466"/>
    </source>
</evidence>
<evidence type="ECO:0000256" key="1">
    <source>
        <dbReference type="SAM" id="MobiDB-lite"/>
    </source>
</evidence>
<dbReference type="PANTHER" id="PTHR35391">
    <property type="entry name" value="C2H2-TYPE DOMAIN-CONTAINING PROTEIN-RELATED"/>
    <property type="match status" value="1"/>
</dbReference>
<accession>A0A0D2CW62</accession>